<accession>A0A135W2D0</accession>
<evidence type="ECO:0008006" key="4">
    <source>
        <dbReference type="Google" id="ProtNLM"/>
    </source>
</evidence>
<reference evidence="3" key="1">
    <citation type="submission" date="2015-12" db="EMBL/GenBank/DDBJ databases">
        <title>Genome sequence of a biocontrol rhizobacterium Chryseobacterium kwangjuense strain KJ1R5 isolated from pepper (Capsicum annuum L.).</title>
        <authorList>
            <person name="Jeong J.-J."/>
            <person name="Park H."/>
            <person name="Mannaa M."/>
            <person name="Sang M.K."/>
            <person name="Choi I.-G."/>
            <person name="Kim K.D."/>
        </authorList>
    </citation>
    <scope>NUCLEOTIDE SEQUENCE [LARGE SCALE GENOMIC DNA]</scope>
    <source>
        <strain evidence="3">KJ1R5</strain>
    </source>
</reference>
<dbReference type="OrthoDB" id="1159290at2"/>
<sequence length="261" mass="26929">MKNTLPCILLILGISAKTSGQVGIGTSNPSINSVLEVSSTNKGVLLMKNNMSTISAPAPLAAHVKGITTYNISNVNDVSEGLYQNNGTSWAQVAHDIPYGTLSNSFAAADNNGWYLLNGRAVSSLPANAQARAVSLGFTLNLPTADDRFIKTKDTPEALASPSGSSTISLIQANLPNVTFTGSAASAGSHTHTYSDRGAGSTTNSGNGDPNPEADNTSGTYTTQASGDHTHTVSFSSGGSSQQININPSYLVTNVFIYLGN</sequence>
<feature type="region of interest" description="Disordered" evidence="1">
    <location>
        <begin position="186"/>
        <end position="241"/>
    </location>
</feature>
<proteinExistence type="predicted"/>
<dbReference type="Proteomes" id="UP000070513">
    <property type="component" value="Unassembled WGS sequence"/>
</dbReference>
<organism evidence="2 3">
    <name type="scientific">Chryseobacterium kwangjuense</name>
    <dbReference type="NCBI Taxonomy" id="267125"/>
    <lineage>
        <taxon>Bacteria</taxon>
        <taxon>Pseudomonadati</taxon>
        <taxon>Bacteroidota</taxon>
        <taxon>Flavobacteriia</taxon>
        <taxon>Flavobacteriales</taxon>
        <taxon>Weeksellaceae</taxon>
        <taxon>Chryseobacterium group</taxon>
        <taxon>Chryseobacterium</taxon>
    </lineage>
</organism>
<name>A0A135W2D0_9FLAO</name>
<evidence type="ECO:0000313" key="3">
    <source>
        <dbReference type="Proteomes" id="UP000070513"/>
    </source>
</evidence>
<protein>
    <recommendedName>
        <fullName evidence="4">Phage tail collar domain-containing protein</fullName>
    </recommendedName>
</protein>
<reference evidence="2 3" key="2">
    <citation type="journal article" date="2016" name="Genome Announc.">
        <title>Draft Genome Sequence of a Biocontrol Rhizobacterium, Chryseobacterium kwangjuense Strain KJ1R5, Isolated from Pepper (Capsicum annuum).</title>
        <authorList>
            <person name="Jeong J.J."/>
            <person name="Park H."/>
            <person name="Park B.H."/>
            <person name="Mannaa M."/>
            <person name="Sang M.K."/>
            <person name="Choi I.G."/>
            <person name="Kim K.D."/>
        </authorList>
    </citation>
    <scope>NUCLEOTIDE SEQUENCE [LARGE SCALE GENOMIC DNA]</scope>
    <source>
        <strain evidence="2 3">KJ1R5</strain>
    </source>
</reference>
<dbReference type="RefSeq" id="WP_062653613.1">
    <property type="nucleotide sequence ID" value="NZ_LPUR01000019.1"/>
</dbReference>
<feature type="compositionally biased region" description="Polar residues" evidence="1">
    <location>
        <begin position="200"/>
        <end position="241"/>
    </location>
</feature>
<evidence type="ECO:0000313" key="2">
    <source>
        <dbReference type="EMBL" id="KXH79094.1"/>
    </source>
</evidence>
<dbReference type="SUPFAM" id="SSF88874">
    <property type="entry name" value="Receptor-binding domain of short tail fibre protein gp12"/>
    <property type="match status" value="1"/>
</dbReference>
<gene>
    <name evidence="2" type="ORF">AU378_20785</name>
</gene>
<comment type="caution">
    <text evidence="2">The sequence shown here is derived from an EMBL/GenBank/DDBJ whole genome shotgun (WGS) entry which is preliminary data.</text>
</comment>
<evidence type="ECO:0000256" key="1">
    <source>
        <dbReference type="SAM" id="MobiDB-lite"/>
    </source>
</evidence>
<dbReference type="EMBL" id="LPUR01000019">
    <property type="protein sequence ID" value="KXH79094.1"/>
    <property type="molecule type" value="Genomic_DNA"/>
</dbReference>
<dbReference type="AlphaFoldDB" id="A0A135W2D0"/>